<evidence type="ECO:0000256" key="4">
    <source>
        <dbReference type="ARBA" id="ARBA00023136"/>
    </source>
</evidence>
<evidence type="ECO:0000256" key="1">
    <source>
        <dbReference type="ARBA" id="ARBA00004141"/>
    </source>
</evidence>
<dbReference type="Pfam" id="PF03006">
    <property type="entry name" value="HlyIII"/>
    <property type="match status" value="1"/>
</dbReference>
<organism evidence="6">
    <name type="scientific">freshwater metagenome</name>
    <dbReference type="NCBI Taxonomy" id="449393"/>
    <lineage>
        <taxon>unclassified sequences</taxon>
        <taxon>metagenomes</taxon>
        <taxon>ecological metagenomes</taxon>
    </lineage>
</organism>
<feature type="transmembrane region" description="Helical" evidence="5">
    <location>
        <begin position="176"/>
        <end position="197"/>
    </location>
</feature>
<evidence type="ECO:0000256" key="5">
    <source>
        <dbReference type="SAM" id="Phobius"/>
    </source>
</evidence>
<evidence type="ECO:0000313" key="6">
    <source>
        <dbReference type="EMBL" id="CAB4941695.1"/>
    </source>
</evidence>
<evidence type="ECO:0000256" key="3">
    <source>
        <dbReference type="ARBA" id="ARBA00022989"/>
    </source>
</evidence>
<keyword evidence="4 5" id="KW-0472">Membrane</keyword>
<gene>
    <name evidence="6" type="ORF">UFOPK3564_02997</name>
</gene>
<dbReference type="EMBL" id="CAFBMK010000251">
    <property type="protein sequence ID" value="CAB4941695.1"/>
    <property type="molecule type" value="Genomic_DNA"/>
</dbReference>
<feature type="transmembrane region" description="Helical" evidence="5">
    <location>
        <begin position="27"/>
        <end position="44"/>
    </location>
</feature>
<reference evidence="6" key="1">
    <citation type="submission" date="2020-05" db="EMBL/GenBank/DDBJ databases">
        <authorList>
            <person name="Chiriac C."/>
            <person name="Salcher M."/>
            <person name="Ghai R."/>
            <person name="Kavagutti S V."/>
        </authorList>
    </citation>
    <scope>NUCLEOTIDE SEQUENCE</scope>
</reference>
<dbReference type="AlphaFoldDB" id="A0A6J7JEE2"/>
<name>A0A6J7JEE2_9ZZZZ</name>
<comment type="subcellular location">
    <subcellularLocation>
        <location evidence="1">Membrane</location>
        <topology evidence="1">Multi-pass membrane protein</topology>
    </subcellularLocation>
</comment>
<dbReference type="GO" id="GO:0016020">
    <property type="term" value="C:membrane"/>
    <property type="evidence" value="ECO:0007669"/>
    <property type="project" value="UniProtKB-SubCell"/>
</dbReference>
<keyword evidence="3 5" id="KW-1133">Transmembrane helix</keyword>
<keyword evidence="2 5" id="KW-0812">Transmembrane</keyword>
<dbReference type="InterPro" id="IPR004254">
    <property type="entry name" value="AdipoR/HlyIII-related"/>
</dbReference>
<evidence type="ECO:0000256" key="2">
    <source>
        <dbReference type="ARBA" id="ARBA00022692"/>
    </source>
</evidence>
<dbReference type="PANTHER" id="PTHR20855">
    <property type="entry name" value="ADIPOR/PROGESTIN RECEPTOR-RELATED"/>
    <property type="match status" value="1"/>
</dbReference>
<feature type="transmembrane region" description="Helical" evidence="5">
    <location>
        <begin position="117"/>
        <end position="134"/>
    </location>
</feature>
<sequence length="203" mass="20942">MHAAWVALVAAVVLVALAPDGTSRWCAVLYGTALTAMFAASGLLHRGRWAPGTRRALRRLDHSLIHVFVAACSTTIALLVLDPPLRGVVLACAWAGAAAGVVLSVAWISAPRQLTSAVYVLVAGTALVGSGQLVRELAAVPTALLALGIVLYAAGAVVYATRRPNPDPLRFGYHEVFHLLVIAAATAHFAAFAGWIVPGGAPG</sequence>
<feature type="transmembrane region" description="Helical" evidence="5">
    <location>
        <begin position="64"/>
        <end position="81"/>
    </location>
</feature>
<dbReference type="PANTHER" id="PTHR20855:SF3">
    <property type="entry name" value="LD03007P"/>
    <property type="match status" value="1"/>
</dbReference>
<accession>A0A6J7JEE2</accession>
<feature type="transmembrane region" description="Helical" evidence="5">
    <location>
        <begin position="140"/>
        <end position="160"/>
    </location>
</feature>
<protein>
    <submittedName>
        <fullName evidence="6">Unannotated protein</fullName>
    </submittedName>
</protein>
<feature type="transmembrane region" description="Helical" evidence="5">
    <location>
        <begin position="87"/>
        <end position="110"/>
    </location>
</feature>
<proteinExistence type="predicted"/>